<evidence type="ECO:0000256" key="1">
    <source>
        <dbReference type="ARBA" id="ARBA00004370"/>
    </source>
</evidence>
<feature type="transmembrane region" description="Helical" evidence="8">
    <location>
        <begin position="125"/>
        <end position="148"/>
    </location>
</feature>
<evidence type="ECO:0000256" key="3">
    <source>
        <dbReference type="ARBA" id="ARBA00022741"/>
    </source>
</evidence>
<evidence type="ECO:0000313" key="10">
    <source>
        <dbReference type="EMBL" id="ETO30429.1"/>
    </source>
</evidence>
<feature type="compositionally biased region" description="Basic and acidic residues" evidence="7">
    <location>
        <begin position="694"/>
        <end position="704"/>
    </location>
</feature>
<feature type="region of interest" description="Disordered" evidence="7">
    <location>
        <begin position="484"/>
        <end position="572"/>
    </location>
</feature>
<feature type="compositionally biased region" description="Polar residues" evidence="7">
    <location>
        <begin position="646"/>
        <end position="664"/>
    </location>
</feature>
<name>X6NX82_RETFI</name>
<comment type="subcellular location">
    <subcellularLocation>
        <location evidence="1">Membrane</location>
    </subcellularLocation>
</comment>
<evidence type="ECO:0000256" key="5">
    <source>
        <dbReference type="ARBA" id="ARBA00023136"/>
    </source>
</evidence>
<feature type="compositionally biased region" description="Basic residues" evidence="7">
    <location>
        <begin position="556"/>
        <end position="565"/>
    </location>
</feature>
<feature type="non-terminal residue" evidence="10">
    <location>
        <position position="1"/>
    </location>
</feature>
<sequence>GGGGGGGQKKKKKKRTKEFKLEKMYETKLITKHLRNYNNYQISRLAFNALLLLNVITIRRHMPHDDMHEYHVYRQTPAPIPQIATRWVLILLVEAIMAFMVQLQLCFSVTRFHHYRQQQQSIGRLFYRCMIVVYVIFWTHVLGISYITSQTHRAFSRFIANIFYILSFSVFPFRFFEVAISSIILAGFVAHTYLQYNPRMETEYCISRSDREIEKGKRAIHVGIVPLFVAKQFLRTSTLEQQNPLLKQCFESATVFQSDLMGFTELSSQLDPSFVVSLLHLLYAKYDAFATQFNVEKIETIGDAYICVSFAGPPEPVINFALNVASLHKQLKGHRIQNIFQSDNFSAPINIQIRIGIAHGRALGCILGRSCLRFHIFGKALNHAIQLEGACLPNCILACPQTKEKCENVLIDFKKHDTLDAYWVNIVSFLSSSKIFFGKNVHFVMILSLLLKQTSFNCCNISTLQILPIFFFYVVLLEQNHETGTSEERHAGEETEPAQVLNDSKETETVRDEKEEDDEEKEEGQEEEEEEEEEEVVETGSELEELKQRMQQMSKKYNKMKKESRKLKEETRQWKEKYDKLETFLLSYQNLVSIFWKCPAPSQSNSSNSDSDTSDSSSTSPPTVALKKSSNIKISRKGETKHEIRSSQSKRTQANLQNCSKPFYSNNNNNNNNNDNNNNNNNNNNKNKSKSKNKNKDKNKDDKKKKNKNKNNNDNARWSKQVRHLSWGGGPCLNSRTSQIFDTPPAQYCADTNPLFLQDQPLSCQQSTHSNKHPKTKNFAQVQTLSNFNDQTKSSVYDCSSDVNVSNHQQQHHQDADSNGTNCAIRNNKGDEKAMTATNRKPHFKTQMTLSFVVSVSPKFFFVCAFL</sequence>
<keyword evidence="2 8" id="KW-0812">Transmembrane</keyword>
<keyword evidence="6" id="KW-0456">Lyase</keyword>
<dbReference type="EMBL" id="ASPP01005481">
    <property type="protein sequence ID" value="ETO30429.1"/>
    <property type="molecule type" value="Genomic_DNA"/>
</dbReference>
<evidence type="ECO:0000256" key="8">
    <source>
        <dbReference type="SAM" id="Phobius"/>
    </source>
</evidence>
<feature type="compositionally biased region" description="Basic and acidic residues" evidence="7">
    <location>
        <begin position="636"/>
        <end position="645"/>
    </location>
</feature>
<keyword evidence="5 8" id="KW-0472">Membrane</keyword>
<dbReference type="Gene3D" id="3.30.70.1230">
    <property type="entry name" value="Nucleotide cyclase"/>
    <property type="match status" value="1"/>
</dbReference>
<dbReference type="GO" id="GO:0016829">
    <property type="term" value="F:lyase activity"/>
    <property type="evidence" value="ECO:0007669"/>
    <property type="project" value="UniProtKB-KW"/>
</dbReference>
<dbReference type="GO" id="GO:0035556">
    <property type="term" value="P:intracellular signal transduction"/>
    <property type="evidence" value="ECO:0007669"/>
    <property type="project" value="InterPro"/>
</dbReference>
<dbReference type="PANTHER" id="PTHR11920">
    <property type="entry name" value="GUANYLYL CYCLASE"/>
    <property type="match status" value="1"/>
</dbReference>
<feature type="transmembrane region" description="Helical" evidence="8">
    <location>
        <begin position="154"/>
        <end position="171"/>
    </location>
</feature>
<keyword evidence="11" id="KW-1185">Reference proteome</keyword>
<dbReference type="SMART" id="SM00044">
    <property type="entry name" value="CYCc"/>
    <property type="match status" value="1"/>
</dbReference>
<organism evidence="10 11">
    <name type="scientific">Reticulomyxa filosa</name>
    <dbReference type="NCBI Taxonomy" id="46433"/>
    <lineage>
        <taxon>Eukaryota</taxon>
        <taxon>Sar</taxon>
        <taxon>Rhizaria</taxon>
        <taxon>Retaria</taxon>
        <taxon>Foraminifera</taxon>
        <taxon>Monothalamids</taxon>
        <taxon>Reticulomyxidae</taxon>
        <taxon>Reticulomyxa</taxon>
    </lineage>
</organism>
<feature type="compositionally biased region" description="Acidic residues" evidence="7">
    <location>
        <begin position="514"/>
        <end position="543"/>
    </location>
</feature>
<evidence type="ECO:0000256" key="2">
    <source>
        <dbReference type="ARBA" id="ARBA00022692"/>
    </source>
</evidence>
<dbReference type="InterPro" id="IPR050401">
    <property type="entry name" value="Cyclic_nucleotide_synthase"/>
</dbReference>
<dbReference type="CDD" id="cd07302">
    <property type="entry name" value="CHD"/>
    <property type="match status" value="1"/>
</dbReference>
<feature type="compositionally biased region" description="Basic and acidic residues" evidence="7">
    <location>
        <begin position="503"/>
        <end position="513"/>
    </location>
</feature>
<evidence type="ECO:0000313" key="11">
    <source>
        <dbReference type="Proteomes" id="UP000023152"/>
    </source>
</evidence>
<comment type="caution">
    <text evidence="10">The sequence shown here is derived from an EMBL/GenBank/DDBJ whole genome shotgun (WGS) entry which is preliminary data.</text>
</comment>
<feature type="compositionally biased region" description="Low complexity" evidence="7">
    <location>
        <begin position="601"/>
        <end position="623"/>
    </location>
</feature>
<dbReference type="InterPro" id="IPR029787">
    <property type="entry name" value="Nucleotide_cyclase"/>
</dbReference>
<keyword evidence="3" id="KW-0547">Nucleotide-binding</keyword>
<accession>X6NX82</accession>
<proteinExistence type="predicted"/>
<evidence type="ECO:0000256" key="6">
    <source>
        <dbReference type="ARBA" id="ARBA00023239"/>
    </source>
</evidence>
<reference evidence="10 11" key="1">
    <citation type="journal article" date="2013" name="Curr. Biol.">
        <title>The Genome of the Foraminiferan Reticulomyxa filosa.</title>
        <authorList>
            <person name="Glockner G."/>
            <person name="Hulsmann N."/>
            <person name="Schleicher M."/>
            <person name="Noegel A.A."/>
            <person name="Eichinger L."/>
            <person name="Gallinger C."/>
            <person name="Pawlowski J."/>
            <person name="Sierra R."/>
            <person name="Euteneuer U."/>
            <person name="Pillet L."/>
            <person name="Moustafa A."/>
            <person name="Platzer M."/>
            <person name="Groth M."/>
            <person name="Szafranski K."/>
            <person name="Schliwa M."/>
        </authorList>
    </citation>
    <scope>NUCLEOTIDE SEQUENCE [LARGE SCALE GENOMIC DNA]</scope>
</reference>
<evidence type="ECO:0000256" key="4">
    <source>
        <dbReference type="ARBA" id="ARBA00022989"/>
    </source>
</evidence>
<protein>
    <recommendedName>
        <fullName evidence="9">Guanylate cyclase domain-containing protein</fullName>
    </recommendedName>
</protein>
<keyword evidence="4 8" id="KW-1133">Transmembrane helix</keyword>
<feature type="transmembrane region" description="Helical" evidence="8">
    <location>
        <begin position="83"/>
        <end position="105"/>
    </location>
</feature>
<dbReference type="GO" id="GO:0000166">
    <property type="term" value="F:nucleotide binding"/>
    <property type="evidence" value="ECO:0007669"/>
    <property type="project" value="UniProtKB-KW"/>
</dbReference>
<dbReference type="PANTHER" id="PTHR11920:SF335">
    <property type="entry name" value="GUANYLATE CYCLASE"/>
    <property type="match status" value="1"/>
</dbReference>
<evidence type="ECO:0000256" key="7">
    <source>
        <dbReference type="SAM" id="MobiDB-lite"/>
    </source>
</evidence>
<dbReference type="OrthoDB" id="60033at2759"/>
<evidence type="ECO:0000259" key="9">
    <source>
        <dbReference type="PROSITE" id="PS50125"/>
    </source>
</evidence>
<gene>
    <name evidence="10" type="ORF">RFI_06691</name>
</gene>
<feature type="domain" description="Guanylate cyclase" evidence="9">
    <location>
        <begin position="254"/>
        <end position="388"/>
    </location>
</feature>
<dbReference type="AlphaFoldDB" id="X6NX82"/>
<dbReference type="SUPFAM" id="SSF55073">
    <property type="entry name" value="Nucleotide cyclase"/>
    <property type="match status" value="1"/>
</dbReference>
<dbReference type="GO" id="GO:0016020">
    <property type="term" value="C:membrane"/>
    <property type="evidence" value="ECO:0007669"/>
    <property type="project" value="UniProtKB-SubCell"/>
</dbReference>
<dbReference type="PROSITE" id="PS50125">
    <property type="entry name" value="GUANYLATE_CYCLASE_2"/>
    <property type="match status" value="1"/>
</dbReference>
<dbReference type="Proteomes" id="UP000023152">
    <property type="component" value="Unassembled WGS sequence"/>
</dbReference>
<feature type="region of interest" description="Disordered" evidence="7">
    <location>
        <begin position="600"/>
        <end position="720"/>
    </location>
</feature>
<dbReference type="GO" id="GO:0009190">
    <property type="term" value="P:cyclic nucleotide biosynthetic process"/>
    <property type="evidence" value="ECO:0007669"/>
    <property type="project" value="InterPro"/>
</dbReference>
<feature type="compositionally biased region" description="Low complexity" evidence="7">
    <location>
        <begin position="665"/>
        <end position="686"/>
    </location>
</feature>
<dbReference type="InterPro" id="IPR001054">
    <property type="entry name" value="A/G_cyclase"/>
</dbReference>
<feature type="compositionally biased region" description="Basic and acidic residues" evidence="7">
    <location>
        <begin position="484"/>
        <end position="493"/>
    </location>
</feature>
<dbReference type="Pfam" id="PF00211">
    <property type="entry name" value="Guanylate_cyc"/>
    <property type="match status" value="1"/>
</dbReference>